<gene>
    <name evidence="3" type="ORF">DRF58_10750</name>
</gene>
<evidence type="ECO:0000256" key="2">
    <source>
        <dbReference type="SAM" id="MobiDB-lite"/>
    </source>
</evidence>
<dbReference type="AlphaFoldDB" id="A0A3D9CWJ4"/>
<keyword evidence="4" id="KW-1185">Reference proteome</keyword>
<comment type="caution">
    <text evidence="3">The sequence shown here is derived from an EMBL/GenBank/DDBJ whole genome shotgun (WGS) entry which is preliminary data.</text>
</comment>
<accession>A0A3D9CWJ4</accession>
<evidence type="ECO:0000256" key="1">
    <source>
        <dbReference type="SAM" id="Coils"/>
    </source>
</evidence>
<keyword evidence="1" id="KW-0175">Coiled coil</keyword>
<protein>
    <recommendedName>
        <fullName evidence="5">DUF4836 family protein</fullName>
    </recommendedName>
</protein>
<evidence type="ECO:0000313" key="3">
    <source>
        <dbReference type="EMBL" id="REC70143.1"/>
    </source>
</evidence>
<feature type="region of interest" description="Disordered" evidence="2">
    <location>
        <begin position="245"/>
        <end position="271"/>
    </location>
</feature>
<evidence type="ECO:0000313" key="4">
    <source>
        <dbReference type="Proteomes" id="UP000256326"/>
    </source>
</evidence>
<evidence type="ECO:0008006" key="5">
    <source>
        <dbReference type="Google" id="ProtNLM"/>
    </source>
</evidence>
<dbReference type="Proteomes" id="UP000256326">
    <property type="component" value="Unassembled WGS sequence"/>
</dbReference>
<dbReference type="OrthoDB" id="1288644at2"/>
<name>A0A3D9CWJ4_9FLAO</name>
<proteinExistence type="predicted"/>
<organism evidence="3 4">
    <name type="scientific">Epilithonimonas hispanica</name>
    <dbReference type="NCBI Taxonomy" id="358687"/>
    <lineage>
        <taxon>Bacteria</taxon>
        <taxon>Pseudomonadati</taxon>
        <taxon>Bacteroidota</taxon>
        <taxon>Flavobacteriia</taxon>
        <taxon>Flavobacteriales</taxon>
        <taxon>Weeksellaceae</taxon>
        <taxon>Chryseobacterium group</taxon>
        <taxon>Epilithonimonas</taxon>
    </lineage>
</organism>
<reference evidence="3 4" key="1">
    <citation type="journal article" date="2006" name="Int. J. Syst. Evol. Microbiol.">
        <title>Chryseobacterium hispanicum sp. nov., isolated from the drinking water distribution system of Sevilla, Spain.</title>
        <authorList>
            <person name="Gallego V."/>
            <person name="Garcia M.T."/>
            <person name="Ventosa A."/>
        </authorList>
    </citation>
    <scope>NUCLEOTIDE SEQUENCE [LARGE SCALE GENOMIC DNA]</scope>
    <source>
        <strain evidence="3 4">KCTC 22104</strain>
    </source>
</reference>
<feature type="coiled-coil region" evidence="1">
    <location>
        <begin position="208"/>
        <end position="242"/>
    </location>
</feature>
<sequence length="683" mass="79696">MKTVLHQFQILYFLLLGFFFASSQSKTEIPKNAFFYMEINSKQLNEKVNWNKLNPILQDLNKNNQEKPTWQDFSNIGIQNDAKQYHYFSNFNDSVKAYTAHFILQDSKKFLEFINVSAKKELEVTKKDKYSYVNLNDETFVAWNDKRAVITGVSYTKSYPKFFDDDKAVDSVASALIDSIAMKTDSTAVELDSAYTEVEKPFDYKEEIKYLKDEIKYQKEDIKEHNAEIARLQKDIKYLEKHHQYPPQPKTEEAVESEEVASAKPTEEYDEEAEDLAYKKEMDSIKAENFKIIKAFAEREFDKHFEANIEIEVPKEMVAFQDPKSDIFIYTNYGEVFKNGPYKKLLSLYSYGSLLDNLYNSNSTFNVYFEKNKLRFVNNYQHRNKEAQKNISAVYQGKKDKKLMSLIPDKSIGYYAINVDGYKYFDMLYSLFESSNDNEKYQKEIGLIIETVKIVLDEKAISKIAPGNGIFVLNELNTKKVEYTDYEFDENFNSKEIRKTKDVAVPDFTFAFATDNDDYWKRIFDVLTSNKELAQKFGKNGEIYYLKKDPKNSSYMDQMFFTVKDGIVYLTTSLANLVPKKQSGISEKWAKEASRNSQSGSFNMQRLMNGLEKEFKTLPEQKALNLFRKNAGDFDFKTNVKGESIETEFNYTTPNSSENSLMYFFDLCNDLIKIMEPVKPTSF</sequence>
<dbReference type="EMBL" id="QNUG01000020">
    <property type="protein sequence ID" value="REC70143.1"/>
    <property type="molecule type" value="Genomic_DNA"/>
</dbReference>
<dbReference type="RefSeq" id="WP_116035356.1">
    <property type="nucleotide sequence ID" value="NZ_JBHLVV010000103.1"/>
</dbReference>